<protein>
    <submittedName>
        <fullName evidence="1">Uncharacterized protein</fullName>
    </submittedName>
</protein>
<sequence>MKQKVVIKVPINGYKYCCGVPMSGLCFRRQNLRSKALKIVVGLPGIESAAFGGRDKDQIVVTGEEIDAVQLTNILRRKVGYSELVSVTPVEDQKEEPKEQPMVCFHGYGVPQYQNYEMRSLNPYHFSI</sequence>
<evidence type="ECO:0000313" key="1">
    <source>
        <dbReference type="EMBL" id="KAF5746197.1"/>
    </source>
</evidence>
<evidence type="ECO:0000313" key="2">
    <source>
        <dbReference type="Proteomes" id="UP000593562"/>
    </source>
</evidence>
<dbReference type="InterPro" id="IPR044296">
    <property type="entry name" value="HIPP46"/>
</dbReference>
<dbReference type="PANTHER" id="PTHR46371">
    <property type="entry name" value="OS04G0464100 PROTEIN"/>
    <property type="match status" value="1"/>
</dbReference>
<organism evidence="1 2">
    <name type="scientific">Tripterygium wilfordii</name>
    <name type="common">Thunder God vine</name>
    <dbReference type="NCBI Taxonomy" id="458696"/>
    <lineage>
        <taxon>Eukaryota</taxon>
        <taxon>Viridiplantae</taxon>
        <taxon>Streptophyta</taxon>
        <taxon>Embryophyta</taxon>
        <taxon>Tracheophyta</taxon>
        <taxon>Spermatophyta</taxon>
        <taxon>Magnoliopsida</taxon>
        <taxon>eudicotyledons</taxon>
        <taxon>Gunneridae</taxon>
        <taxon>Pentapetalae</taxon>
        <taxon>rosids</taxon>
        <taxon>fabids</taxon>
        <taxon>Celastrales</taxon>
        <taxon>Celastraceae</taxon>
        <taxon>Tripterygium</taxon>
    </lineage>
</organism>
<dbReference type="FunCoup" id="A0A7J7DIN2">
    <property type="interactions" value="116"/>
</dbReference>
<comment type="caution">
    <text evidence="1">The sequence shown here is derived from an EMBL/GenBank/DDBJ whole genome shotgun (WGS) entry which is preliminary data.</text>
</comment>
<dbReference type="AlphaFoldDB" id="A0A7J7DIN2"/>
<proteinExistence type="predicted"/>
<dbReference type="EMBL" id="JAAARO010000006">
    <property type="protein sequence ID" value="KAF5746197.1"/>
    <property type="molecule type" value="Genomic_DNA"/>
</dbReference>
<gene>
    <name evidence="1" type="ORF">HS088_TW06G00364</name>
</gene>
<reference evidence="1 2" key="1">
    <citation type="journal article" date="2020" name="Nat. Commun.">
        <title>Genome of Tripterygium wilfordii and identification of cytochrome P450 involved in triptolide biosynthesis.</title>
        <authorList>
            <person name="Tu L."/>
            <person name="Su P."/>
            <person name="Zhang Z."/>
            <person name="Gao L."/>
            <person name="Wang J."/>
            <person name="Hu T."/>
            <person name="Zhou J."/>
            <person name="Zhang Y."/>
            <person name="Zhao Y."/>
            <person name="Liu Y."/>
            <person name="Song Y."/>
            <person name="Tong Y."/>
            <person name="Lu Y."/>
            <person name="Yang J."/>
            <person name="Xu C."/>
            <person name="Jia M."/>
            <person name="Peters R.J."/>
            <person name="Huang L."/>
            <person name="Gao W."/>
        </authorList>
    </citation>
    <scope>NUCLEOTIDE SEQUENCE [LARGE SCALE GENOMIC DNA]</scope>
    <source>
        <strain evidence="2">cv. XIE 37</strain>
        <tissue evidence="1">Leaf</tissue>
    </source>
</reference>
<dbReference type="Proteomes" id="UP000593562">
    <property type="component" value="Unassembled WGS sequence"/>
</dbReference>
<keyword evidence="2" id="KW-1185">Reference proteome</keyword>
<dbReference type="InParanoid" id="A0A7J7DIN2"/>
<accession>A0A7J7DIN2</accession>
<name>A0A7J7DIN2_TRIWF</name>
<dbReference type="Gene3D" id="3.30.70.100">
    <property type="match status" value="1"/>
</dbReference>